<evidence type="ECO:0000256" key="10">
    <source>
        <dbReference type="ARBA" id="ARBA00029447"/>
    </source>
</evidence>
<sequence>MKNVSVRTALIGAVALFASLILLISCAGFLMLGKSNDSTVLVHEAGRRVILINDVYKDSARTRAGLAMVYASLLKNGKAEDWIFKNIKTTYDRMLAKTQEFNGLSIVIQGDESIKAELVEAANALAEMLDKATAFLQAGDVNAYFELNVTGIDKAGGRFSQALEKYQKSSQEAANALAAERKQEFRMMQWVMAISLLVAVALTVAVLYMLRSVILRPLAYAIAQLDQVAKGDLTERIHVPGNNEMGRLLASISSMQDNLAQIVGSVRGGADGIATASGQIDAGNQDLSSRTEEQASALQQTAASIEELTSTVRQNADNAGQANKLAASTSEAAAESGRVVADVVTTVGEINDASHKIADIVGVIDGIASQINILALNAAVEAARAGEQGRGFAVVASEVRALAGRSLTAAKDIKALIENSVGKASEGVRQVAEAGRKVEALVQSSKRVADILGEISAASTEQSQGIEQVNQAIAQIDTVTQQNAALVEEAAAAASSLKAQAARLAEAVGVFRLREDAGGNAVYQASVGSPSPRPAVRVTGKLPVAAAPALSLPPLALASGGSEKGGAWESF</sequence>
<dbReference type="PROSITE" id="PS51257">
    <property type="entry name" value="PROKAR_LIPOPROTEIN"/>
    <property type="match status" value="1"/>
</dbReference>
<feature type="domain" description="HAMP" evidence="15">
    <location>
        <begin position="212"/>
        <end position="264"/>
    </location>
</feature>
<keyword evidence="5" id="KW-0997">Cell inner membrane</keyword>
<dbReference type="InterPro" id="IPR004089">
    <property type="entry name" value="MCPsignal_dom"/>
</dbReference>
<dbReference type="SMART" id="SM00304">
    <property type="entry name" value="HAMP"/>
    <property type="match status" value="1"/>
</dbReference>
<keyword evidence="4" id="KW-0145">Chemotaxis</keyword>
<keyword evidence="2" id="KW-1003">Cell membrane</keyword>
<dbReference type="InterPro" id="IPR051310">
    <property type="entry name" value="MCP_chemotaxis"/>
</dbReference>
<evidence type="ECO:0000256" key="8">
    <source>
        <dbReference type="ARBA" id="ARBA00023136"/>
    </source>
</evidence>
<dbReference type="Pfam" id="PF00015">
    <property type="entry name" value="MCPsignal"/>
    <property type="match status" value="1"/>
</dbReference>
<dbReference type="PRINTS" id="PR00260">
    <property type="entry name" value="CHEMTRNSDUCR"/>
</dbReference>
<gene>
    <name evidence="16" type="ORF">ACFFGX_21885</name>
</gene>
<evidence type="ECO:0000256" key="13">
    <source>
        <dbReference type="SAM" id="Phobius"/>
    </source>
</evidence>
<dbReference type="SMART" id="SM00283">
    <property type="entry name" value="MA"/>
    <property type="match status" value="1"/>
</dbReference>
<feature type="coiled-coil region" evidence="12">
    <location>
        <begin position="469"/>
        <end position="507"/>
    </location>
</feature>
<dbReference type="InterPro" id="IPR004090">
    <property type="entry name" value="Chemotax_Me-accpt_rcpt"/>
</dbReference>
<evidence type="ECO:0000256" key="5">
    <source>
        <dbReference type="ARBA" id="ARBA00022519"/>
    </source>
</evidence>
<dbReference type="Pfam" id="PF02203">
    <property type="entry name" value="TarH"/>
    <property type="match status" value="1"/>
</dbReference>
<keyword evidence="8 13" id="KW-0472">Membrane</keyword>
<dbReference type="PANTHER" id="PTHR43531:SF14">
    <property type="entry name" value="METHYL-ACCEPTING CHEMOTAXIS PROTEIN I-RELATED"/>
    <property type="match status" value="1"/>
</dbReference>
<proteinExistence type="inferred from homology"/>
<dbReference type="PANTHER" id="PTHR43531">
    <property type="entry name" value="PROTEIN ICFG"/>
    <property type="match status" value="1"/>
</dbReference>
<protein>
    <submittedName>
        <fullName evidence="16">Methyl-accepting chemotaxis protein</fullName>
    </submittedName>
</protein>
<dbReference type="EMBL" id="JBHLSS010000149">
    <property type="protein sequence ID" value="MFC0712075.1"/>
    <property type="molecule type" value="Genomic_DNA"/>
</dbReference>
<keyword evidence="3" id="KW-0488">Methylation</keyword>
<comment type="caution">
    <text evidence="16">The sequence shown here is derived from an EMBL/GenBank/DDBJ whole genome shotgun (WGS) entry which is preliminary data.</text>
</comment>
<dbReference type="PROSITE" id="PS50111">
    <property type="entry name" value="CHEMOTAXIS_TRANSDUC_2"/>
    <property type="match status" value="1"/>
</dbReference>
<evidence type="ECO:0000256" key="7">
    <source>
        <dbReference type="ARBA" id="ARBA00022989"/>
    </source>
</evidence>
<evidence type="ECO:0000259" key="14">
    <source>
        <dbReference type="PROSITE" id="PS50111"/>
    </source>
</evidence>
<feature type="transmembrane region" description="Helical" evidence="13">
    <location>
        <begin position="6"/>
        <end position="32"/>
    </location>
</feature>
<dbReference type="CDD" id="cd06225">
    <property type="entry name" value="HAMP"/>
    <property type="match status" value="1"/>
</dbReference>
<evidence type="ECO:0000256" key="11">
    <source>
        <dbReference type="PROSITE-ProRule" id="PRU00284"/>
    </source>
</evidence>
<evidence type="ECO:0000256" key="4">
    <source>
        <dbReference type="ARBA" id="ARBA00022500"/>
    </source>
</evidence>
<accession>A0ABV6SUU0</accession>
<reference evidence="16 17" key="1">
    <citation type="submission" date="2024-09" db="EMBL/GenBank/DDBJ databases">
        <authorList>
            <person name="Sun Q."/>
            <person name="Mori K."/>
        </authorList>
    </citation>
    <scope>NUCLEOTIDE SEQUENCE [LARGE SCALE GENOMIC DNA]</scope>
    <source>
        <strain evidence="16 17">NCAIM B.01794</strain>
    </source>
</reference>
<dbReference type="InterPro" id="IPR003122">
    <property type="entry name" value="Tar_rcpt_lig-bd"/>
</dbReference>
<evidence type="ECO:0000256" key="12">
    <source>
        <dbReference type="SAM" id="Coils"/>
    </source>
</evidence>
<evidence type="ECO:0000256" key="2">
    <source>
        <dbReference type="ARBA" id="ARBA00022475"/>
    </source>
</evidence>
<dbReference type="RefSeq" id="WP_376949376.1">
    <property type="nucleotide sequence ID" value="NZ_CP171449.1"/>
</dbReference>
<organism evidence="16 17">
    <name type="scientific">Azorhizophilus paspali</name>
    <name type="common">Azotobacter paspali</name>
    <dbReference type="NCBI Taxonomy" id="69963"/>
    <lineage>
        <taxon>Bacteria</taxon>
        <taxon>Pseudomonadati</taxon>
        <taxon>Pseudomonadota</taxon>
        <taxon>Gammaproteobacteria</taxon>
        <taxon>Pseudomonadales</taxon>
        <taxon>Pseudomonadaceae</taxon>
        <taxon>Azorhizophilus</taxon>
    </lineage>
</organism>
<dbReference type="InterPro" id="IPR003660">
    <property type="entry name" value="HAMP_dom"/>
</dbReference>
<evidence type="ECO:0000313" key="16">
    <source>
        <dbReference type="EMBL" id="MFC0712075.1"/>
    </source>
</evidence>
<keyword evidence="9 11" id="KW-0807">Transducer</keyword>
<keyword evidence="7 13" id="KW-1133">Transmembrane helix</keyword>
<keyword evidence="6 13" id="KW-0812">Transmembrane</keyword>
<dbReference type="PROSITE" id="PS50885">
    <property type="entry name" value="HAMP"/>
    <property type="match status" value="1"/>
</dbReference>
<name>A0ABV6SUU0_AZOPA</name>
<comment type="subcellular location">
    <subcellularLocation>
        <location evidence="1">Cell inner membrane</location>
        <topology evidence="1">Multi-pass membrane protein</topology>
    </subcellularLocation>
</comment>
<feature type="domain" description="Methyl-accepting transducer" evidence="14">
    <location>
        <begin position="269"/>
        <end position="498"/>
    </location>
</feature>
<evidence type="ECO:0000256" key="9">
    <source>
        <dbReference type="ARBA" id="ARBA00023224"/>
    </source>
</evidence>
<comment type="similarity">
    <text evidence="10">Belongs to the methyl-accepting chemotaxis (MCP) protein family.</text>
</comment>
<evidence type="ECO:0000313" key="17">
    <source>
        <dbReference type="Proteomes" id="UP001589891"/>
    </source>
</evidence>
<evidence type="ECO:0000256" key="6">
    <source>
        <dbReference type="ARBA" id="ARBA00022692"/>
    </source>
</evidence>
<dbReference type="Proteomes" id="UP001589891">
    <property type="component" value="Unassembled WGS sequence"/>
</dbReference>
<dbReference type="SUPFAM" id="SSF58104">
    <property type="entry name" value="Methyl-accepting chemotaxis protein (MCP) signaling domain"/>
    <property type="match status" value="1"/>
</dbReference>
<evidence type="ECO:0000256" key="1">
    <source>
        <dbReference type="ARBA" id="ARBA00004429"/>
    </source>
</evidence>
<evidence type="ECO:0000259" key="15">
    <source>
        <dbReference type="PROSITE" id="PS50885"/>
    </source>
</evidence>
<keyword evidence="12" id="KW-0175">Coiled coil</keyword>
<dbReference type="CDD" id="cd11386">
    <property type="entry name" value="MCP_signal"/>
    <property type="match status" value="1"/>
</dbReference>
<dbReference type="Pfam" id="PF00672">
    <property type="entry name" value="HAMP"/>
    <property type="match status" value="1"/>
</dbReference>
<evidence type="ECO:0000256" key="3">
    <source>
        <dbReference type="ARBA" id="ARBA00022481"/>
    </source>
</evidence>
<keyword evidence="17" id="KW-1185">Reference proteome</keyword>
<dbReference type="Gene3D" id="1.20.120.30">
    <property type="entry name" value="Aspartate receptor, ligand-binding domain"/>
    <property type="match status" value="1"/>
</dbReference>
<feature type="transmembrane region" description="Helical" evidence="13">
    <location>
        <begin position="190"/>
        <end position="210"/>
    </location>
</feature>
<dbReference type="Gene3D" id="1.10.287.950">
    <property type="entry name" value="Methyl-accepting chemotaxis protein"/>
    <property type="match status" value="1"/>
</dbReference>